<dbReference type="Proteomes" id="UP001152747">
    <property type="component" value="Unassembled WGS sequence"/>
</dbReference>
<feature type="chain" id="PRO_5040196619" description="Galectin" evidence="1">
    <location>
        <begin position="17"/>
        <end position="177"/>
    </location>
</feature>
<dbReference type="EMBL" id="CANHGI010000004">
    <property type="protein sequence ID" value="CAI5447511.1"/>
    <property type="molecule type" value="Genomic_DNA"/>
</dbReference>
<feature type="signal peptide" evidence="1">
    <location>
        <begin position="1"/>
        <end position="16"/>
    </location>
</feature>
<accession>A0A9P1ILZ1</accession>
<evidence type="ECO:0000313" key="2">
    <source>
        <dbReference type="EMBL" id="CAI5447511.1"/>
    </source>
</evidence>
<reference evidence="2" key="1">
    <citation type="submission" date="2022-11" db="EMBL/GenBank/DDBJ databases">
        <authorList>
            <person name="Kikuchi T."/>
        </authorList>
    </citation>
    <scope>NUCLEOTIDE SEQUENCE</scope>
    <source>
        <strain evidence="2">PS1010</strain>
    </source>
</reference>
<evidence type="ECO:0000313" key="3">
    <source>
        <dbReference type="Proteomes" id="UP001152747"/>
    </source>
</evidence>
<evidence type="ECO:0000256" key="1">
    <source>
        <dbReference type="SAM" id="SignalP"/>
    </source>
</evidence>
<proteinExistence type="predicted"/>
<gene>
    <name evidence="2" type="ORF">CAMP_LOCUS10148</name>
</gene>
<sequence>MIGTFVILAILQATVALDCGKTEITNPEFIQFHAFSQEISTGEVYLEGKIGAISQHVDFYVYRGLPSTASQGENLTFWTRFNPFGPSTEFYLINSQRQQVDQGKLDGVRLNANSDNNIKIQFLPEEFKVFTNGQLLQTIPRKFDKDGKIQGLVIGGDFKTSSIDLNCNGLTKNGESS</sequence>
<keyword evidence="3" id="KW-1185">Reference proteome</keyword>
<organism evidence="2 3">
    <name type="scientific">Caenorhabditis angaria</name>
    <dbReference type="NCBI Taxonomy" id="860376"/>
    <lineage>
        <taxon>Eukaryota</taxon>
        <taxon>Metazoa</taxon>
        <taxon>Ecdysozoa</taxon>
        <taxon>Nematoda</taxon>
        <taxon>Chromadorea</taxon>
        <taxon>Rhabditida</taxon>
        <taxon>Rhabditina</taxon>
        <taxon>Rhabditomorpha</taxon>
        <taxon>Rhabditoidea</taxon>
        <taxon>Rhabditidae</taxon>
        <taxon>Peloderinae</taxon>
        <taxon>Caenorhabditis</taxon>
    </lineage>
</organism>
<name>A0A9P1ILZ1_9PELO</name>
<comment type="caution">
    <text evidence="2">The sequence shown here is derived from an EMBL/GenBank/DDBJ whole genome shotgun (WGS) entry which is preliminary data.</text>
</comment>
<dbReference type="AlphaFoldDB" id="A0A9P1ILZ1"/>
<evidence type="ECO:0008006" key="4">
    <source>
        <dbReference type="Google" id="ProtNLM"/>
    </source>
</evidence>
<keyword evidence="1" id="KW-0732">Signal</keyword>
<protein>
    <recommendedName>
        <fullName evidence="4">Galectin</fullName>
    </recommendedName>
</protein>